<gene>
    <name evidence="1" type="ORF">METZ01_LOCUS374268</name>
</gene>
<evidence type="ECO:0000313" key="1">
    <source>
        <dbReference type="EMBL" id="SVD21414.1"/>
    </source>
</evidence>
<dbReference type="AlphaFoldDB" id="A0A382TH33"/>
<sequence length="229" mass="25581">VATAKAQQHLALNEIANSGPWTIFKVKNSELVAQLDFEPAIFDHLKHSEWLNPSVEVFQEGSQAVVRTLGGMNDWQHVDLEGEPEKIGLPQVEVSGINVDTDRIEFKVDKTGVPVMVKTSYFPNWKARGAEGPWRATPNLMVVVPTEKEVSLEYGRSPIEIVSILLTLAGLISLAFVARKPNSLDFPPPWFDLNLILPDIDKRLNKWSKSSSGENQIETSEMLHEEVQS</sequence>
<feature type="non-terminal residue" evidence="1">
    <location>
        <position position="1"/>
    </location>
</feature>
<dbReference type="EMBL" id="UINC01136566">
    <property type="protein sequence ID" value="SVD21414.1"/>
    <property type="molecule type" value="Genomic_DNA"/>
</dbReference>
<proteinExistence type="predicted"/>
<accession>A0A382TH33</accession>
<reference evidence="1" key="1">
    <citation type="submission" date="2018-05" db="EMBL/GenBank/DDBJ databases">
        <authorList>
            <person name="Lanie J.A."/>
            <person name="Ng W.-L."/>
            <person name="Kazmierczak K.M."/>
            <person name="Andrzejewski T.M."/>
            <person name="Davidsen T.M."/>
            <person name="Wayne K.J."/>
            <person name="Tettelin H."/>
            <person name="Glass J.I."/>
            <person name="Rusch D."/>
            <person name="Podicherti R."/>
            <person name="Tsui H.-C.T."/>
            <person name="Winkler M.E."/>
        </authorList>
    </citation>
    <scope>NUCLEOTIDE SEQUENCE</scope>
</reference>
<organism evidence="1">
    <name type="scientific">marine metagenome</name>
    <dbReference type="NCBI Taxonomy" id="408172"/>
    <lineage>
        <taxon>unclassified sequences</taxon>
        <taxon>metagenomes</taxon>
        <taxon>ecological metagenomes</taxon>
    </lineage>
</organism>
<name>A0A382TH33_9ZZZZ</name>
<protein>
    <submittedName>
        <fullName evidence="1">Uncharacterized protein</fullName>
    </submittedName>
</protein>